<feature type="compositionally biased region" description="Polar residues" evidence="1">
    <location>
        <begin position="152"/>
        <end position="162"/>
    </location>
</feature>
<dbReference type="Proteomes" id="UP001163846">
    <property type="component" value="Unassembled WGS sequence"/>
</dbReference>
<dbReference type="EMBL" id="MU806127">
    <property type="protein sequence ID" value="KAJ3839444.1"/>
    <property type="molecule type" value="Genomic_DNA"/>
</dbReference>
<reference evidence="2" key="1">
    <citation type="submission" date="2022-08" db="EMBL/GenBank/DDBJ databases">
        <authorList>
            <consortium name="DOE Joint Genome Institute"/>
            <person name="Min B."/>
            <person name="Riley R."/>
            <person name="Sierra-Patev S."/>
            <person name="Naranjo-Ortiz M."/>
            <person name="Looney B."/>
            <person name="Konkel Z."/>
            <person name="Slot J.C."/>
            <person name="Sakamoto Y."/>
            <person name="Steenwyk J.L."/>
            <person name="Rokas A."/>
            <person name="Carro J."/>
            <person name="Camarero S."/>
            <person name="Ferreira P."/>
            <person name="Molpeceres G."/>
            <person name="Ruiz-Duenas F.J."/>
            <person name="Serrano A."/>
            <person name="Henrissat B."/>
            <person name="Drula E."/>
            <person name="Hughes K.W."/>
            <person name="Mata J.L."/>
            <person name="Ishikawa N.K."/>
            <person name="Vargas-Isla R."/>
            <person name="Ushijima S."/>
            <person name="Smith C.A."/>
            <person name="Ahrendt S."/>
            <person name="Andreopoulos W."/>
            <person name="He G."/>
            <person name="Labutti K."/>
            <person name="Lipzen A."/>
            <person name="Ng V."/>
            <person name="Sandor L."/>
            <person name="Barry K."/>
            <person name="Martinez A.T."/>
            <person name="Xiao Y."/>
            <person name="Gibbons J.G."/>
            <person name="Terashima K."/>
            <person name="Hibbett D.S."/>
            <person name="Grigoriev I.V."/>
        </authorList>
    </citation>
    <scope>NUCLEOTIDE SEQUENCE</scope>
    <source>
        <strain evidence="2">TFB9207</strain>
    </source>
</reference>
<feature type="region of interest" description="Disordered" evidence="1">
    <location>
        <begin position="110"/>
        <end position="187"/>
    </location>
</feature>
<gene>
    <name evidence="2" type="ORF">F5878DRAFT_724507</name>
</gene>
<name>A0AA38UFB5_9AGAR</name>
<accession>A0AA38UFB5</accession>
<evidence type="ECO:0000313" key="2">
    <source>
        <dbReference type="EMBL" id="KAJ3839444.1"/>
    </source>
</evidence>
<sequence length="1119" mass="125769">MASDIQNEDKALVKKLSAQTLNAFRDYSFDAEFIQRHPSIFLTWDWINIGALRGFLRERGYYQDLNLSESSEVQVKQELIDETLLPDQPAERPLVYTTREDGHEVTYILDSDEEIDSIRDHTTDENPESKAPSSSQDGSYDLDSDYMDYQNDDNISRCSSPTAVDYDDMDSDGETGGICSVDEEIGGEDDSDIEIASVASAEVDDSSDWEESSTVWLDKGISSQVRKERTQVNRLIWVDCIEKVQGGIPSNWPISKVPTAYLIDLSDPKYQRDGKEVELDQLLADESQEHWTYDSRGFNDSLSKIRIIEGHGPVACRRVRQICAGVYACERVDPKYLNVKRYELDIAAHESLIEAQIRSRVEEASSFDKRALTFWMVSNSRSCNAIDSEGEQCMGKPIIKRRKTPNAKGCYHFIACSGWTKDWRTEHRSYSIPDDVDENVLIKLSQSVELDSIARIPTCTRILRSRNGGLRRHCHYPHNADGSLSKLIKHKCEAYRTIFVPIDKTIRQAVIIYGTKQTRSLANPQPHNHPILPQTKVTHAVESLYLKCIRARGIVGSTTLSVQNAPSTAILLDGKTPETLHPALSDNRQLRRIIRAEKVKHFPHGTGWSGVWDEYEKGMKKPMSERYIHKIVTSNTGGRIIFTLVPGLIKLIHEVKQIQGDGTFKRVEGEFDEYEITIWHEATARTLTIARIYFDKKDMSTYKCIFDGLQELVRHLTGRDLRFKALHPEGNLLAFGSDMELAELQAVGESFRTSIDPTYFGLQKPTGEDIMKHISRICHVHCKRGVDNLKGKVSPEVHERLMQFMYLPNKEAVEAFTAWITELNQPQVTAWWNHKLQPFILSGIVQCCSSMSAETWAITDSTTNMNESQHAWTNKFTGTKLSLVEAILTAMKLDFDTFDAVQASLQSGVLKNAYNSEFDRTARRINRQTVKSKKRKMRNLQNEQVASLQHEIAGSKANTRVLEEQLKAATGTRPRIRKRDAESSSSGRAPPVKESRARARQTAAPYPVTPMGSGTPISTHSEPAQDIAQTQSLTQIVPSGVAPAREDSPAFLSDEHLLPSNHMQLPPSFPYLSFFGDPSFGGPSSDTLPPFGQFPGAAMGYASGKSHLSLETPGTPPKS</sequence>
<protein>
    <submittedName>
        <fullName evidence="2">Uncharacterized protein</fullName>
    </submittedName>
</protein>
<feature type="compositionally biased region" description="Basic and acidic residues" evidence="1">
    <location>
        <begin position="116"/>
        <end position="128"/>
    </location>
</feature>
<keyword evidence="3" id="KW-1185">Reference proteome</keyword>
<organism evidence="2 3">
    <name type="scientific">Lentinula raphanica</name>
    <dbReference type="NCBI Taxonomy" id="153919"/>
    <lineage>
        <taxon>Eukaryota</taxon>
        <taxon>Fungi</taxon>
        <taxon>Dikarya</taxon>
        <taxon>Basidiomycota</taxon>
        <taxon>Agaricomycotina</taxon>
        <taxon>Agaricomycetes</taxon>
        <taxon>Agaricomycetidae</taxon>
        <taxon>Agaricales</taxon>
        <taxon>Marasmiineae</taxon>
        <taxon>Omphalotaceae</taxon>
        <taxon>Lentinula</taxon>
    </lineage>
</organism>
<evidence type="ECO:0000313" key="3">
    <source>
        <dbReference type="Proteomes" id="UP001163846"/>
    </source>
</evidence>
<proteinExistence type="predicted"/>
<comment type="caution">
    <text evidence="2">The sequence shown here is derived from an EMBL/GenBank/DDBJ whole genome shotgun (WGS) entry which is preliminary data.</text>
</comment>
<evidence type="ECO:0000256" key="1">
    <source>
        <dbReference type="SAM" id="MobiDB-lite"/>
    </source>
</evidence>
<feature type="region of interest" description="Disordered" evidence="1">
    <location>
        <begin position="966"/>
        <end position="1012"/>
    </location>
</feature>
<dbReference type="AlphaFoldDB" id="A0AA38UFB5"/>